<evidence type="ECO:0000313" key="1">
    <source>
        <dbReference type="EMBL" id="MFC5641354.1"/>
    </source>
</evidence>
<name>A0ABW0V8P8_9ACTN</name>
<sequence length="124" mass="14246">MELLYPEGTFVRLDEDSEYTRFGTLVHLAPGWYGIQQRPGGRVEAIASGSARIQAWARRRVRVFYTESCMCEWGPCGPGWRWCSERDGWGGRDEWRERLYATHSEPLAAGLEWLRTEYAALTAA</sequence>
<proteinExistence type="predicted"/>
<dbReference type="RefSeq" id="WP_346143407.1">
    <property type="nucleotide sequence ID" value="NZ_BAAAUA010000013.1"/>
</dbReference>
<gene>
    <name evidence="1" type="ORF">ACFPZF_08260</name>
</gene>
<keyword evidence="2" id="KW-1185">Reference proteome</keyword>
<organism evidence="1 2">
    <name type="scientific">Kitasatospora cinereorecta</name>
    <dbReference type="NCBI Taxonomy" id="285560"/>
    <lineage>
        <taxon>Bacteria</taxon>
        <taxon>Bacillati</taxon>
        <taxon>Actinomycetota</taxon>
        <taxon>Actinomycetes</taxon>
        <taxon>Kitasatosporales</taxon>
        <taxon>Streptomycetaceae</taxon>
        <taxon>Kitasatospora</taxon>
    </lineage>
</organism>
<evidence type="ECO:0000313" key="2">
    <source>
        <dbReference type="Proteomes" id="UP001596066"/>
    </source>
</evidence>
<dbReference type="EMBL" id="JBHSOC010000011">
    <property type="protein sequence ID" value="MFC5641354.1"/>
    <property type="molecule type" value="Genomic_DNA"/>
</dbReference>
<comment type="caution">
    <text evidence="1">The sequence shown here is derived from an EMBL/GenBank/DDBJ whole genome shotgun (WGS) entry which is preliminary data.</text>
</comment>
<dbReference type="Proteomes" id="UP001596066">
    <property type="component" value="Unassembled WGS sequence"/>
</dbReference>
<protein>
    <submittedName>
        <fullName evidence="1">Uncharacterized protein</fullName>
    </submittedName>
</protein>
<accession>A0ABW0V8P8</accession>
<reference evidence="2" key="1">
    <citation type="journal article" date="2019" name="Int. J. Syst. Evol. Microbiol.">
        <title>The Global Catalogue of Microorganisms (GCM) 10K type strain sequencing project: providing services to taxonomists for standard genome sequencing and annotation.</title>
        <authorList>
            <consortium name="The Broad Institute Genomics Platform"/>
            <consortium name="The Broad Institute Genome Sequencing Center for Infectious Disease"/>
            <person name="Wu L."/>
            <person name="Ma J."/>
        </authorList>
    </citation>
    <scope>NUCLEOTIDE SEQUENCE [LARGE SCALE GENOMIC DNA]</scope>
    <source>
        <strain evidence="2">CGMCC 4.1622</strain>
    </source>
</reference>